<reference evidence="2" key="2">
    <citation type="submission" date="2021-04" db="EMBL/GenBank/DDBJ databases">
        <authorList>
            <person name="Podell S."/>
        </authorList>
    </citation>
    <scope>NUCLEOTIDE SEQUENCE</scope>
    <source>
        <strain evidence="2">Hildebrandi</strain>
    </source>
</reference>
<gene>
    <name evidence="2" type="ORF">IV203_003645</name>
</gene>
<dbReference type="Proteomes" id="UP000693970">
    <property type="component" value="Unassembled WGS sequence"/>
</dbReference>
<evidence type="ECO:0000256" key="1">
    <source>
        <dbReference type="ARBA" id="ARBA00022737"/>
    </source>
</evidence>
<evidence type="ECO:0000313" key="2">
    <source>
        <dbReference type="EMBL" id="KAG7354289.1"/>
    </source>
</evidence>
<proteinExistence type="predicted"/>
<dbReference type="AlphaFoldDB" id="A0A9K3L2B4"/>
<dbReference type="PANTHER" id="PTHR47435:SF4">
    <property type="entry name" value="KELCH REPEAT PROTEIN (AFU_ORTHOLOGUE AFUA_5G12780)"/>
    <property type="match status" value="1"/>
</dbReference>
<organism evidence="2 3">
    <name type="scientific">Nitzschia inconspicua</name>
    <dbReference type="NCBI Taxonomy" id="303405"/>
    <lineage>
        <taxon>Eukaryota</taxon>
        <taxon>Sar</taxon>
        <taxon>Stramenopiles</taxon>
        <taxon>Ochrophyta</taxon>
        <taxon>Bacillariophyta</taxon>
        <taxon>Bacillariophyceae</taxon>
        <taxon>Bacillariophycidae</taxon>
        <taxon>Bacillariales</taxon>
        <taxon>Bacillariaceae</taxon>
        <taxon>Nitzschia</taxon>
    </lineage>
</organism>
<sequence length="430" mass="47155">MSGLLDYLRRIVLIGLAAPCWIIPNVAVAQQADFTNTMTWEAKATFPGGGRHHPITFANATHGFLLTGSTAANSYLSDFWIYDADADTWTDLSNTPAAFPGDARTYGYGVASTTNCSNSKAYVGFGANAFGVRLSDLWELDMSTLIWRRLADLPGPGRRHPAMNYVEGSVNEIHVGLGDGTTGNFNDWWAYDIATDSWRQLPELPGVPRHHPFYFSIGPQSYAGLGHSSRGIERDWYRWEASTSTWVSENDFSSFAFKYENDASNSMLITTEARVAGTQFSTSGSCDSDALVYGFVLSGDGDDHSTMATGEFHVFDPYGGVDGMGVWHELPPHPGVSRWAPGSFVLQGSTKVFFFGGYEHTQQILLDDLWMMDLTPFFDSSTNQTAPTDNVSNSSQADDVMADEAVMSARLAWTFVLALATAVVFEYSYS</sequence>
<dbReference type="OrthoDB" id="45365at2759"/>
<comment type="caution">
    <text evidence="2">The sequence shown here is derived from an EMBL/GenBank/DDBJ whole genome shotgun (WGS) entry which is preliminary data.</text>
</comment>
<dbReference type="PANTHER" id="PTHR47435">
    <property type="entry name" value="KELCH REPEAT PROTEIN (AFU_ORTHOLOGUE AFUA_5G12780)"/>
    <property type="match status" value="1"/>
</dbReference>
<protein>
    <submittedName>
        <fullName evidence="2">Galactose oxidase</fullName>
    </submittedName>
</protein>
<reference evidence="2" key="1">
    <citation type="journal article" date="2021" name="Sci. Rep.">
        <title>Diploid genomic architecture of Nitzschia inconspicua, an elite biomass production diatom.</title>
        <authorList>
            <person name="Oliver A."/>
            <person name="Podell S."/>
            <person name="Pinowska A."/>
            <person name="Traller J.C."/>
            <person name="Smith S.R."/>
            <person name="McClure R."/>
            <person name="Beliaev A."/>
            <person name="Bohutskyi P."/>
            <person name="Hill E.A."/>
            <person name="Rabines A."/>
            <person name="Zheng H."/>
            <person name="Allen L.Z."/>
            <person name="Kuo A."/>
            <person name="Grigoriev I.V."/>
            <person name="Allen A.E."/>
            <person name="Hazlebeck D."/>
            <person name="Allen E.E."/>
        </authorList>
    </citation>
    <scope>NUCLEOTIDE SEQUENCE</scope>
    <source>
        <strain evidence="2">Hildebrandi</strain>
    </source>
</reference>
<accession>A0A9K3L2B4</accession>
<evidence type="ECO:0000313" key="3">
    <source>
        <dbReference type="Proteomes" id="UP000693970"/>
    </source>
</evidence>
<name>A0A9K3L2B4_9STRA</name>
<keyword evidence="1" id="KW-0677">Repeat</keyword>
<keyword evidence="3" id="KW-1185">Reference proteome</keyword>
<dbReference type="EMBL" id="JAGRRH010000016">
    <property type="protein sequence ID" value="KAG7354289.1"/>
    <property type="molecule type" value="Genomic_DNA"/>
</dbReference>